<keyword evidence="1" id="KW-0560">Oxidoreductase</keyword>
<dbReference type="GO" id="GO:0005506">
    <property type="term" value="F:iron ion binding"/>
    <property type="evidence" value="ECO:0007669"/>
    <property type="project" value="UniProtKB-ARBA"/>
</dbReference>
<dbReference type="GO" id="GO:0016706">
    <property type="term" value="F:2-oxoglutarate-dependent dioxygenase activity"/>
    <property type="evidence" value="ECO:0007669"/>
    <property type="project" value="UniProtKB-ARBA"/>
</dbReference>
<evidence type="ECO:0000313" key="1">
    <source>
        <dbReference type="EMBL" id="MBF8187063.1"/>
    </source>
</evidence>
<reference evidence="1" key="1">
    <citation type="submission" date="2020-11" db="EMBL/GenBank/DDBJ databases">
        <title>Whole-genome analyses of Nonomuraea sp. K274.</title>
        <authorList>
            <person name="Veyisoglu A."/>
        </authorList>
    </citation>
    <scope>NUCLEOTIDE SEQUENCE</scope>
    <source>
        <strain evidence="1">K274</strain>
    </source>
</reference>
<proteinExistence type="predicted"/>
<dbReference type="Proteomes" id="UP000605361">
    <property type="component" value="Unassembled WGS sequence"/>
</dbReference>
<dbReference type="Pfam" id="PF05721">
    <property type="entry name" value="PhyH"/>
    <property type="match status" value="1"/>
</dbReference>
<sequence length="270" mass="30262">MATSSIRTEFEQLGYRVDHDVFSKAEVEAFRREIAWLSTQDTPQRVLESESTVVRSLYAVHESSELFGRLARDPRLLDLAKGILDDDVYLHQSQLNPKAAFHGEVWDWHQDFVIWSRDDGMPEPRAINVSVTIDDVNEFNGPLFVVPGSHLASLEDFTAAVSTGWEGNIRAAKHVVDRAAIEACVSERGMASMCGAAGSVLTFDSNILHCSAPNLSPWPRTILFFRYNAVSNALRPVDEPRPWWFASRDPRPLQPLEGPLLVDVVEMTEA</sequence>
<name>A0A931A8C6_9ACTN</name>
<protein>
    <submittedName>
        <fullName evidence="1">Phytanoyl-CoA dioxygenase family protein</fullName>
    </submittedName>
</protein>
<accession>A0A931A8C6</accession>
<dbReference type="InterPro" id="IPR008775">
    <property type="entry name" value="Phytyl_CoA_dOase-like"/>
</dbReference>
<dbReference type="PANTHER" id="PTHR20883:SF48">
    <property type="entry name" value="ECTOINE DIOXYGENASE"/>
    <property type="match status" value="1"/>
</dbReference>
<dbReference type="AlphaFoldDB" id="A0A931A8C6"/>
<comment type="caution">
    <text evidence="1">The sequence shown here is derived from an EMBL/GenBank/DDBJ whole genome shotgun (WGS) entry which is preliminary data.</text>
</comment>
<dbReference type="SUPFAM" id="SSF51197">
    <property type="entry name" value="Clavaminate synthase-like"/>
    <property type="match status" value="1"/>
</dbReference>
<dbReference type="RefSeq" id="WP_195896032.1">
    <property type="nucleotide sequence ID" value="NZ_JADOGI010000038.1"/>
</dbReference>
<dbReference type="PANTHER" id="PTHR20883">
    <property type="entry name" value="PHYTANOYL-COA DIOXYGENASE DOMAIN CONTAINING 1"/>
    <property type="match status" value="1"/>
</dbReference>
<dbReference type="Gene3D" id="2.60.120.620">
    <property type="entry name" value="q2cbj1_9rhob like domain"/>
    <property type="match status" value="1"/>
</dbReference>
<evidence type="ECO:0000313" key="2">
    <source>
        <dbReference type="Proteomes" id="UP000605361"/>
    </source>
</evidence>
<keyword evidence="2" id="KW-1185">Reference proteome</keyword>
<keyword evidence="1" id="KW-0223">Dioxygenase</keyword>
<gene>
    <name evidence="1" type="ORF">ITP53_15225</name>
</gene>
<organism evidence="1 2">
    <name type="scientific">Nonomuraea cypriaca</name>
    <dbReference type="NCBI Taxonomy" id="1187855"/>
    <lineage>
        <taxon>Bacteria</taxon>
        <taxon>Bacillati</taxon>
        <taxon>Actinomycetota</taxon>
        <taxon>Actinomycetes</taxon>
        <taxon>Streptosporangiales</taxon>
        <taxon>Streptosporangiaceae</taxon>
        <taxon>Nonomuraea</taxon>
    </lineage>
</organism>
<dbReference type="EMBL" id="JADOGI010000038">
    <property type="protein sequence ID" value="MBF8187063.1"/>
    <property type="molecule type" value="Genomic_DNA"/>
</dbReference>